<feature type="region of interest" description="Disordered" evidence="1">
    <location>
        <begin position="104"/>
        <end position="147"/>
    </location>
</feature>
<evidence type="ECO:0000256" key="1">
    <source>
        <dbReference type="SAM" id="MobiDB-lite"/>
    </source>
</evidence>
<name>A0AAV9BP38_ACOGR</name>
<gene>
    <name evidence="2" type="ORF">QJS04_geneDACA016885</name>
</gene>
<evidence type="ECO:0000313" key="2">
    <source>
        <dbReference type="EMBL" id="KAK1278380.1"/>
    </source>
</evidence>
<reference evidence="2" key="2">
    <citation type="submission" date="2023-06" db="EMBL/GenBank/DDBJ databases">
        <authorList>
            <person name="Ma L."/>
            <person name="Liu K.-W."/>
            <person name="Li Z."/>
            <person name="Hsiao Y.-Y."/>
            <person name="Qi Y."/>
            <person name="Fu T."/>
            <person name="Tang G."/>
            <person name="Zhang D."/>
            <person name="Sun W.-H."/>
            <person name="Liu D.-K."/>
            <person name="Li Y."/>
            <person name="Chen G.-Z."/>
            <person name="Liu X.-D."/>
            <person name="Liao X.-Y."/>
            <person name="Jiang Y.-T."/>
            <person name="Yu X."/>
            <person name="Hao Y."/>
            <person name="Huang J."/>
            <person name="Zhao X.-W."/>
            <person name="Ke S."/>
            <person name="Chen Y.-Y."/>
            <person name="Wu W.-L."/>
            <person name="Hsu J.-L."/>
            <person name="Lin Y.-F."/>
            <person name="Huang M.-D."/>
            <person name="Li C.-Y."/>
            <person name="Huang L."/>
            <person name="Wang Z.-W."/>
            <person name="Zhao X."/>
            <person name="Zhong W.-Y."/>
            <person name="Peng D.-H."/>
            <person name="Ahmad S."/>
            <person name="Lan S."/>
            <person name="Zhang J.-S."/>
            <person name="Tsai W.-C."/>
            <person name="Van De Peer Y."/>
            <person name="Liu Z.-J."/>
        </authorList>
    </citation>
    <scope>NUCLEOTIDE SEQUENCE</scope>
    <source>
        <strain evidence="2">SCP</strain>
        <tissue evidence="2">Leaves</tissue>
    </source>
</reference>
<accession>A0AAV9BP38</accession>
<evidence type="ECO:0000313" key="3">
    <source>
        <dbReference type="Proteomes" id="UP001179952"/>
    </source>
</evidence>
<reference evidence="2" key="1">
    <citation type="journal article" date="2023" name="Nat. Commun.">
        <title>Diploid and tetraploid genomes of Acorus and the evolution of monocots.</title>
        <authorList>
            <person name="Ma L."/>
            <person name="Liu K.W."/>
            <person name="Li Z."/>
            <person name="Hsiao Y.Y."/>
            <person name="Qi Y."/>
            <person name="Fu T."/>
            <person name="Tang G.D."/>
            <person name="Zhang D."/>
            <person name="Sun W.H."/>
            <person name="Liu D.K."/>
            <person name="Li Y."/>
            <person name="Chen G.Z."/>
            <person name="Liu X.D."/>
            <person name="Liao X.Y."/>
            <person name="Jiang Y.T."/>
            <person name="Yu X."/>
            <person name="Hao Y."/>
            <person name="Huang J."/>
            <person name="Zhao X.W."/>
            <person name="Ke S."/>
            <person name="Chen Y.Y."/>
            <person name="Wu W.L."/>
            <person name="Hsu J.L."/>
            <person name="Lin Y.F."/>
            <person name="Huang M.D."/>
            <person name="Li C.Y."/>
            <person name="Huang L."/>
            <person name="Wang Z.W."/>
            <person name="Zhao X."/>
            <person name="Zhong W.Y."/>
            <person name="Peng D.H."/>
            <person name="Ahmad S."/>
            <person name="Lan S."/>
            <person name="Zhang J.S."/>
            <person name="Tsai W.C."/>
            <person name="Van de Peer Y."/>
            <person name="Liu Z.J."/>
        </authorList>
    </citation>
    <scope>NUCLEOTIDE SEQUENCE</scope>
    <source>
        <strain evidence="2">SCP</strain>
    </source>
</reference>
<organism evidence="2 3">
    <name type="scientific">Acorus gramineus</name>
    <name type="common">Dwarf sweet flag</name>
    <dbReference type="NCBI Taxonomy" id="55184"/>
    <lineage>
        <taxon>Eukaryota</taxon>
        <taxon>Viridiplantae</taxon>
        <taxon>Streptophyta</taxon>
        <taxon>Embryophyta</taxon>
        <taxon>Tracheophyta</taxon>
        <taxon>Spermatophyta</taxon>
        <taxon>Magnoliopsida</taxon>
        <taxon>Liliopsida</taxon>
        <taxon>Acoraceae</taxon>
        <taxon>Acorus</taxon>
    </lineage>
</organism>
<keyword evidence="3" id="KW-1185">Reference proteome</keyword>
<comment type="caution">
    <text evidence="2">The sequence shown here is derived from an EMBL/GenBank/DDBJ whole genome shotgun (WGS) entry which is preliminary data.</text>
</comment>
<sequence length="199" mass="21751">MTNLFRSLISWVHEASTSTDGPSTSRTSNSSAIRTMSIKNMQQINYESIEQSTLENAQPDKPLENSDLKEILEKDGVQAIVVPLSSLCTAGHSRSRIAAIPANPITVDDPSSQSEEGAEEVVERSSPTVVDSDIEEDSVHGPFPGGPKTNELLVDYRHHIAYRVWNGKSEAQWTMAFDNILLQNAECSTNYSNGGEMAP</sequence>
<dbReference type="AlphaFoldDB" id="A0AAV9BP38"/>
<dbReference type="EMBL" id="JAUJYN010000002">
    <property type="protein sequence ID" value="KAK1278380.1"/>
    <property type="molecule type" value="Genomic_DNA"/>
</dbReference>
<dbReference type="Proteomes" id="UP001179952">
    <property type="component" value="Unassembled WGS sequence"/>
</dbReference>
<proteinExistence type="predicted"/>
<protein>
    <submittedName>
        <fullName evidence="2">Uncharacterized protein</fullName>
    </submittedName>
</protein>